<organism evidence="1">
    <name type="scientific">marine metagenome</name>
    <dbReference type="NCBI Taxonomy" id="408172"/>
    <lineage>
        <taxon>unclassified sequences</taxon>
        <taxon>metagenomes</taxon>
        <taxon>ecological metagenomes</taxon>
    </lineage>
</organism>
<sequence>MLKVGADKIDHRYEDKQSRDKAFRPCQFSDPLMVLIEKVGFVYRMSLQVFQDNRCGF</sequence>
<accession>A0A382GWN0</accession>
<evidence type="ECO:0000313" key="1">
    <source>
        <dbReference type="EMBL" id="SVB79440.1"/>
    </source>
</evidence>
<name>A0A382GWN0_9ZZZZ</name>
<reference evidence="1" key="1">
    <citation type="submission" date="2018-05" db="EMBL/GenBank/DDBJ databases">
        <authorList>
            <person name="Lanie J.A."/>
            <person name="Ng W.-L."/>
            <person name="Kazmierczak K.M."/>
            <person name="Andrzejewski T.M."/>
            <person name="Davidsen T.M."/>
            <person name="Wayne K.J."/>
            <person name="Tettelin H."/>
            <person name="Glass J.I."/>
            <person name="Rusch D."/>
            <person name="Podicherti R."/>
            <person name="Tsui H.-C.T."/>
            <person name="Winkler M.E."/>
        </authorList>
    </citation>
    <scope>NUCLEOTIDE SEQUENCE</scope>
</reference>
<protein>
    <submittedName>
        <fullName evidence="1">Uncharacterized protein</fullName>
    </submittedName>
</protein>
<proteinExistence type="predicted"/>
<dbReference type="AlphaFoldDB" id="A0A382GWN0"/>
<dbReference type="EMBL" id="UINC01057839">
    <property type="protein sequence ID" value="SVB79440.1"/>
    <property type="molecule type" value="Genomic_DNA"/>
</dbReference>
<gene>
    <name evidence="1" type="ORF">METZ01_LOCUS232294</name>
</gene>